<dbReference type="STRING" id="905079.L1IK48"/>
<evidence type="ECO:0000256" key="4">
    <source>
        <dbReference type="SAM" id="MobiDB-lite"/>
    </source>
</evidence>
<dbReference type="SUPFAM" id="SSF47473">
    <property type="entry name" value="EF-hand"/>
    <property type="match status" value="1"/>
</dbReference>
<evidence type="ECO:0000256" key="2">
    <source>
        <dbReference type="PROSITE-ProRule" id="PRU00152"/>
    </source>
</evidence>
<dbReference type="InterPro" id="IPR052970">
    <property type="entry name" value="Inner_ear_hair_cell_LOXHD"/>
</dbReference>
<feature type="compositionally biased region" description="Polar residues" evidence="4">
    <location>
        <begin position="180"/>
        <end position="200"/>
    </location>
</feature>
<dbReference type="Pfam" id="PF00536">
    <property type="entry name" value="SAM_1"/>
    <property type="match status" value="1"/>
</dbReference>
<dbReference type="InterPro" id="IPR018247">
    <property type="entry name" value="EF_Hand_1_Ca_BS"/>
</dbReference>
<dbReference type="InterPro" id="IPR036392">
    <property type="entry name" value="PLAT/LH2_dom_sf"/>
</dbReference>
<reference evidence="8 10" key="1">
    <citation type="journal article" date="2012" name="Nature">
        <title>Algal genomes reveal evolutionary mosaicism and the fate of nucleomorphs.</title>
        <authorList>
            <consortium name="DOE Joint Genome Institute"/>
            <person name="Curtis B.A."/>
            <person name="Tanifuji G."/>
            <person name="Burki F."/>
            <person name="Gruber A."/>
            <person name="Irimia M."/>
            <person name="Maruyama S."/>
            <person name="Arias M.C."/>
            <person name="Ball S.G."/>
            <person name="Gile G.H."/>
            <person name="Hirakawa Y."/>
            <person name="Hopkins J.F."/>
            <person name="Kuo A."/>
            <person name="Rensing S.A."/>
            <person name="Schmutz J."/>
            <person name="Symeonidi A."/>
            <person name="Elias M."/>
            <person name="Eveleigh R.J."/>
            <person name="Herman E.K."/>
            <person name="Klute M.J."/>
            <person name="Nakayama T."/>
            <person name="Obornik M."/>
            <person name="Reyes-Prieto A."/>
            <person name="Armbrust E.V."/>
            <person name="Aves S.J."/>
            <person name="Beiko R.G."/>
            <person name="Coutinho P."/>
            <person name="Dacks J.B."/>
            <person name="Durnford D.G."/>
            <person name="Fast N.M."/>
            <person name="Green B.R."/>
            <person name="Grisdale C.J."/>
            <person name="Hempel F."/>
            <person name="Henrissat B."/>
            <person name="Hoppner M.P."/>
            <person name="Ishida K."/>
            <person name="Kim E."/>
            <person name="Koreny L."/>
            <person name="Kroth P.G."/>
            <person name="Liu Y."/>
            <person name="Malik S.B."/>
            <person name="Maier U.G."/>
            <person name="McRose D."/>
            <person name="Mock T."/>
            <person name="Neilson J.A."/>
            <person name="Onodera N.T."/>
            <person name="Poole A.M."/>
            <person name="Pritham E.J."/>
            <person name="Richards T.A."/>
            <person name="Rocap G."/>
            <person name="Roy S.W."/>
            <person name="Sarai C."/>
            <person name="Schaack S."/>
            <person name="Shirato S."/>
            <person name="Slamovits C.H."/>
            <person name="Spencer D.F."/>
            <person name="Suzuki S."/>
            <person name="Worden A.Z."/>
            <person name="Zauner S."/>
            <person name="Barry K."/>
            <person name="Bell C."/>
            <person name="Bharti A.K."/>
            <person name="Crow J.A."/>
            <person name="Grimwood J."/>
            <person name="Kramer R."/>
            <person name="Lindquist E."/>
            <person name="Lucas S."/>
            <person name="Salamov A."/>
            <person name="McFadden G.I."/>
            <person name="Lane C.E."/>
            <person name="Keeling P.J."/>
            <person name="Gray M.W."/>
            <person name="Grigoriev I.V."/>
            <person name="Archibald J.M."/>
        </authorList>
    </citation>
    <scope>NUCLEOTIDE SEQUENCE</scope>
    <source>
        <strain evidence="8 10">CCMP2712</strain>
    </source>
</reference>
<dbReference type="PANTHER" id="PTHR45901:SF3">
    <property type="entry name" value="LIPOXYGENASE HOMOLOGY DOMAIN-CONTAINING PROTEIN 1"/>
    <property type="match status" value="1"/>
</dbReference>
<dbReference type="InterPro" id="IPR002048">
    <property type="entry name" value="EF_hand_dom"/>
</dbReference>
<dbReference type="PROSITE" id="PS50095">
    <property type="entry name" value="PLAT"/>
    <property type="match status" value="1"/>
</dbReference>
<dbReference type="eggNOG" id="KOG3599">
    <property type="taxonomic scope" value="Eukaryota"/>
</dbReference>
<dbReference type="Gene3D" id="1.10.238.10">
    <property type="entry name" value="EF-hand"/>
    <property type="match status" value="1"/>
</dbReference>
<dbReference type="PROSITE" id="PS50105">
    <property type="entry name" value="SAM_DOMAIN"/>
    <property type="match status" value="1"/>
</dbReference>
<name>L1IK48_GUITC</name>
<evidence type="ECO:0000313" key="8">
    <source>
        <dbReference type="EMBL" id="EKX36492.1"/>
    </source>
</evidence>
<feature type="domain" description="PLAT" evidence="5">
    <location>
        <begin position="296"/>
        <end position="421"/>
    </location>
</feature>
<protein>
    <recommendedName>
        <fullName evidence="11">SAM domain-containing protein</fullName>
    </recommendedName>
</protein>
<evidence type="ECO:0000259" key="6">
    <source>
        <dbReference type="PROSITE" id="PS50105"/>
    </source>
</evidence>
<dbReference type="RefSeq" id="XP_005823472.1">
    <property type="nucleotide sequence ID" value="XM_005823415.1"/>
</dbReference>
<dbReference type="InterPro" id="IPR001024">
    <property type="entry name" value="PLAT/LH2_dom"/>
</dbReference>
<dbReference type="PROSITE" id="PS50222">
    <property type="entry name" value="EF_HAND_2"/>
    <property type="match status" value="1"/>
</dbReference>
<comment type="caution">
    <text evidence="2">Lacks conserved residue(s) required for the propagation of feature annotation.</text>
</comment>
<dbReference type="EnsemblProtists" id="EKX36492">
    <property type="protein sequence ID" value="EKX36492"/>
    <property type="gene ID" value="GUITHDRAFT_145755"/>
</dbReference>
<evidence type="ECO:0000313" key="10">
    <source>
        <dbReference type="Proteomes" id="UP000011087"/>
    </source>
</evidence>
<dbReference type="Proteomes" id="UP000011087">
    <property type="component" value="Unassembled WGS sequence"/>
</dbReference>
<feature type="domain" description="SAM" evidence="6">
    <location>
        <begin position="834"/>
        <end position="925"/>
    </location>
</feature>
<reference evidence="10" key="2">
    <citation type="submission" date="2012-11" db="EMBL/GenBank/DDBJ databases">
        <authorList>
            <person name="Kuo A."/>
            <person name="Curtis B.A."/>
            <person name="Tanifuji G."/>
            <person name="Burki F."/>
            <person name="Gruber A."/>
            <person name="Irimia M."/>
            <person name="Maruyama S."/>
            <person name="Arias M.C."/>
            <person name="Ball S.G."/>
            <person name="Gile G.H."/>
            <person name="Hirakawa Y."/>
            <person name="Hopkins J.F."/>
            <person name="Rensing S.A."/>
            <person name="Schmutz J."/>
            <person name="Symeonidi A."/>
            <person name="Elias M."/>
            <person name="Eveleigh R.J."/>
            <person name="Herman E.K."/>
            <person name="Klute M.J."/>
            <person name="Nakayama T."/>
            <person name="Obornik M."/>
            <person name="Reyes-Prieto A."/>
            <person name="Armbrust E.V."/>
            <person name="Aves S.J."/>
            <person name="Beiko R.G."/>
            <person name="Coutinho P."/>
            <person name="Dacks J.B."/>
            <person name="Durnford D.G."/>
            <person name="Fast N.M."/>
            <person name="Green B.R."/>
            <person name="Grisdale C."/>
            <person name="Hempe F."/>
            <person name="Henrissat B."/>
            <person name="Hoppner M.P."/>
            <person name="Ishida K.-I."/>
            <person name="Kim E."/>
            <person name="Koreny L."/>
            <person name="Kroth P.G."/>
            <person name="Liu Y."/>
            <person name="Malik S.-B."/>
            <person name="Maier U.G."/>
            <person name="McRose D."/>
            <person name="Mock T."/>
            <person name="Neilson J.A."/>
            <person name="Onodera N.T."/>
            <person name="Poole A.M."/>
            <person name="Pritham E.J."/>
            <person name="Richards T.A."/>
            <person name="Rocap G."/>
            <person name="Roy S.W."/>
            <person name="Sarai C."/>
            <person name="Schaack S."/>
            <person name="Shirato S."/>
            <person name="Slamovits C.H."/>
            <person name="Spencer D.F."/>
            <person name="Suzuki S."/>
            <person name="Worden A.Z."/>
            <person name="Zauner S."/>
            <person name="Barry K."/>
            <person name="Bell C."/>
            <person name="Bharti A.K."/>
            <person name="Crow J.A."/>
            <person name="Grimwood J."/>
            <person name="Kramer R."/>
            <person name="Lindquist E."/>
            <person name="Lucas S."/>
            <person name="Salamov A."/>
            <person name="McFadden G.I."/>
            <person name="Lane C.E."/>
            <person name="Keeling P.J."/>
            <person name="Gray M.W."/>
            <person name="Grigoriev I.V."/>
            <person name="Archibald J.M."/>
        </authorList>
    </citation>
    <scope>NUCLEOTIDE SEQUENCE</scope>
    <source>
        <strain evidence="10">CCMP2712</strain>
    </source>
</reference>
<gene>
    <name evidence="8" type="ORF">GUITHDRAFT_145755</name>
</gene>
<dbReference type="AlphaFoldDB" id="L1IK48"/>
<accession>L1IK48</accession>
<keyword evidence="3" id="KW-0175">Coiled coil</keyword>
<evidence type="ECO:0008006" key="11">
    <source>
        <dbReference type="Google" id="ProtNLM"/>
    </source>
</evidence>
<dbReference type="KEGG" id="gtt:GUITHDRAFT_145755"/>
<feature type="coiled-coil region" evidence="3">
    <location>
        <begin position="59"/>
        <end position="93"/>
    </location>
</feature>
<reference evidence="9" key="3">
    <citation type="submission" date="2016-03" db="UniProtKB">
        <authorList>
            <consortium name="EnsemblProtists"/>
        </authorList>
    </citation>
    <scope>IDENTIFICATION</scope>
</reference>
<feature type="domain" description="EF-hand" evidence="7">
    <location>
        <begin position="636"/>
        <end position="671"/>
    </location>
</feature>
<evidence type="ECO:0000259" key="7">
    <source>
        <dbReference type="PROSITE" id="PS50222"/>
    </source>
</evidence>
<dbReference type="Gene3D" id="1.10.150.50">
    <property type="entry name" value="Transcription Factor, Ets-1"/>
    <property type="match status" value="1"/>
</dbReference>
<proteinExistence type="predicted"/>
<dbReference type="PANTHER" id="PTHR45901">
    <property type="entry name" value="PROTEIN CBG12474"/>
    <property type="match status" value="1"/>
</dbReference>
<keyword evidence="1" id="KW-0106">Calcium</keyword>
<dbReference type="GO" id="GO:0005509">
    <property type="term" value="F:calcium ion binding"/>
    <property type="evidence" value="ECO:0007669"/>
    <property type="project" value="InterPro"/>
</dbReference>
<dbReference type="InterPro" id="IPR001660">
    <property type="entry name" value="SAM"/>
</dbReference>
<dbReference type="SUPFAM" id="SSF49723">
    <property type="entry name" value="Lipase/lipooxygenase domain (PLAT/LH2 domain)"/>
    <property type="match status" value="1"/>
</dbReference>
<dbReference type="PaxDb" id="55529-EKX36492"/>
<keyword evidence="10" id="KW-1185">Reference proteome</keyword>
<feature type="region of interest" description="Disordered" evidence="4">
    <location>
        <begin position="153"/>
        <end position="202"/>
    </location>
</feature>
<evidence type="ECO:0000313" key="9">
    <source>
        <dbReference type="EnsemblProtists" id="EKX36492"/>
    </source>
</evidence>
<dbReference type="SUPFAM" id="SSF47769">
    <property type="entry name" value="SAM/Pointed domain"/>
    <property type="match status" value="1"/>
</dbReference>
<dbReference type="PROSITE" id="PS00018">
    <property type="entry name" value="EF_HAND_1"/>
    <property type="match status" value="1"/>
</dbReference>
<dbReference type="GeneID" id="17293202"/>
<evidence type="ECO:0000256" key="1">
    <source>
        <dbReference type="ARBA" id="ARBA00022837"/>
    </source>
</evidence>
<dbReference type="Gene3D" id="2.60.60.20">
    <property type="entry name" value="PLAT/LH2 domain"/>
    <property type="match status" value="1"/>
</dbReference>
<evidence type="ECO:0000256" key="3">
    <source>
        <dbReference type="SAM" id="Coils"/>
    </source>
</evidence>
<dbReference type="InterPro" id="IPR013761">
    <property type="entry name" value="SAM/pointed_sf"/>
</dbReference>
<evidence type="ECO:0000259" key="5">
    <source>
        <dbReference type="PROSITE" id="PS50095"/>
    </source>
</evidence>
<feature type="region of interest" description="Disordered" evidence="4">
    <location>
        <begin position="216"/>
        <end position="237"/>
    </location>
</feature>
<dbReference type="InterPro" id="IPR011992">
    <property type="entry name" value="EF-hand-dom_pair"/>
</dbReference>
<dbReference type="Pfam" id="PF01477">
    <property type="entry name" value="PLAT"/>
    <property type="match status" value="1"/>
</dbReference>
<dbReference type="OrthoDB" id="2121937at2759"/>
<dbReference type="HOGENOM" id="CLU_314101_0_0_1"/>
<organism evidence="8">
    <name type="scientific">Guillardia theta (strain CCMP2712)</name>
    <name type="common">Cryptophyte</name>
    <dbReference type="NCBI Taxonomy" id="905079"/>
    <lineage>
        <taxon>Eukaryota</taxon>
        <taxon>Cryptophyceae</taxon>
        <taxon>Pyrenomonadales</taxon>
        <taxon>Geminigeraceae</taxon>
        <taxon>Guillardia</taxon>
    </lineage>
</organism>
<dbReference type="EMBL" id="JH993073">
    <property type="protein sequence ID" value="EKX36492.1"/>
    <property type="molecule type" value="Genomic_DNA"/>
</dbReference>
<sequence length="932" mass="103413">MLLAGQLPVEREMVDKGVQVRPKGASVSPNLWANWTEQGRATFRPPSSEVGRPTYFLDAEEAESRLRQLRQELNSANEERDGMRAKVVKYENKLKEKDKFLAQILQNRVLHLPSKFASMVKECLASDVHNQLEEAKITIGELKGKLNIAQLGRESSMEEKAPVASQKSPASSPRKSARSTHSIPSTPKSKHTTSQSQGDALNSARAEIERLQKLVSAGETVREEEAILQEEEEPTANLFTSVHDGPEFENYIRKLAGLPPIQTDGDKNKASVNVAPKPNHKTSHSKTSKAGAREMLMYEVVVQTGSQPGSGTSANCFITLCGDKGEYGPCSLDRNVAKSSTGEVLGTNSKDTFDIACLDVGKLSSIILSHDNSGESPDWFVNLVTVRRAKRDKDNHRVYDLWYDDWISMDKGSKSLNAHLLCTSTSQTKHAESRRSVAPSAQKHTMATRRSQEINRMMVAKACKSTFTAVEEIHRPSKVARLDSGHGLVAYAKELGCASVQTPPSCRNLHVLLVGARESCVKFLQWYGSCKLQNTGSGSETNFTLARATKGGESAAASCLHRGEEAFNAAPTLMTMSAIRGLEDAFCVDEVVTAEARFAQINFVYPPAIHGTAPADFLPGDQVSSLLAQARAALQGKVNALRDALRAKDRDRTGEVGREDWISAISSLNVDLPAAKAEQLFNAVDVCGGGSIEYQPLLDTIDSLQKSYSYDLDQAFETCAQHCDLIIGITDPKSLHYNLRELHVLSRLWRKFSHKMEINCLFQPDTYQDTKNLTRLMFGQMVVENRLDDILRAILDSFVTLENDCVSATHDNLKALLDSLWGQEDKTLYTSVRDRMVDWLQAWQDGIGRRKSPAMNRLLDICKLSIKDLRRGFVVVEDVEGWTPAQVTGMRLFELSEEEMKRKLGVASLGHRKEIVKHVQKLFSGRKNWLKH</sequence>
<dbReference type="CDD" id="cd09487">
    <property type="entry name" value="SAM_superfamily"/>
    <property type="match status" value="1"/>
</dbReference>